<accession>A0ACC0V737</accession>
<dbReference type="Proteomes" id="UP001163324">
    <property type="component" value="Chromosome 3"/>
</dbReference>
<organism evidence="1 2">
    <name type="scientific">Trichothecium roseum</name>
    <dbReference type="NCBI Taxonomy" id="47278"/>
    <lineage>
        <taxon>Eukaryota</taxon>
        <taxon>Fungi</taxon>
        <taxon>Dikarya</taxon>
        <taxon>Ascomycota</taxon>
        <taxon>Pezizomycotina</taxon>
        <taxon>Sordariomycetes</taxon>
        <taxon>Hypocreomycetidae</taxon>
        <taxon>Hypocreales</taxon>
        <taxon>Hypocreales incertae sedis</taxon>
        <taxon>Trichothecium</taxon>
    </lineage>
</organism>
<dbReference type="EMBL" id="CM047942">
    <property type="protein sequence ID" value="KAI9901664.1"/>
    <property type="molecule type" value="Genomic_DNA"/>
</dbReference>
<evidence type="ECO:0000313" key="2">
    <source>
        <dbReference type="Proteomes" id="UP001163324"/>
    </source>
</evidence>
<gene>
    <name evidence="1" type="ORF">N3K66_003481</name>
</gene>
<proteinExistence type="predicted"/>
<sequence>MRAATLFSAAGLAGSAMAAPVLGNLGGAGDVVGQVNQLTVPIVDLLAKVETVTDGVGAGNVVTTIKTALKGVTAKLPVAGGVADVVLGEDGLPVDTLTETAQGILGGVPIAGDLVKNLPLGTVGKLVGGITDKVPVVNDVVRRDAGLENVAGLINLLKGLSSSVKEHTTVITHTITLVKQGKVTKEEAQSTVLPEVTKIQAKLTALVTEITGAAGLPIGAGQVDTVLELVVGIVEELLTTVKAIVAELGLTVQLTSLLRTVFSILATLLTLVSGLLADILPSLVAALNPLLAGVGNAGLAPVLTPLSGLLAGLQLPIA</sequence>
<keyword evidence="2" id="KW-1185">Reference proteome</keyword>
<protein>
    <submittedName>
        <fullName evidence="1">Uncharacterized protein</fullName>
    </submittedName>
</protein>
<evidence type="ECO:0000313" key="1">
    <source>
        <dbReference type="EMBL" id="KAI9901664.1"/>
    </source>
</evidence>
<comment type="caution">
    <text evidence="1">The sequence shown here is derived from an EMBL/GenBank/DDBJ whole genome shotgun (WGS) entry which is preliminary data.</text>
</comment>
<name>A0ACC0V737_9HYPO</name>
<reference evidence="1" key="1">
    <citation type="submission" date="2022-10" db="EMBL/GenBank/DDBJ databases">
        <title>Complete Genome of Trichothecium roseum strain YXFP-22015, a Plant Pathogen Isolated from Citrus.</title>
        <authorList>
            <person name="Wang Y."/>
            <person name="Zhu L."/>
        </authorList>
    </citation>
    <scope>NUCLEOTIDE SEQUENCE</scope>
    <source>
        <strain evidence="1">YXFP-22015</strain>
    </source>
</reference>